<dbReference type="Proteomes" id="UP000254033">
    <property type="component" value="Unassembled WGS sequence"/>
</dbReference>
<dbReference type="InterPro" id="IPR010129">
    <property type="entry name" value="T1SS_HlyD"/>
</dbReference>
<evidence type="ECO:0000256" key="6">
    <source>
        <dbReference type="ARBA" id="ARBA00022692"/>
    </source>
</evidence>
<dbReference type="EMBL" id="UGNY01000001">
    <property type="protein sequence ID" value="STX38448.1"/>
    <property type="molecule type" value="Genomic_DNA"/>
</dbReference>
<evidence type="ECO:0000256" key="5">
    <source>
        <dbReference type="ARBA" id="ARBA00022519"/>
    </source>
</evidence>
<keyword evidence="4 9" id="KW-1003">Cell membrane</keyword>
<dbReference type="InterPro" id="IPR058982">
    <property type="entry name" value="Beta-barrel_AprE"/>
</dbReference>
<evidence type="ECO:0000256" key="7">
    <source>
        <dbReference type="ARBA" id="ARBA00022989"/>
    </source>
</evidence>
<evidence type="ECO:0000256" key="2">
    <source>
        <dbReference type="ARBA" id="ARBA00009477"/>
    </source>
</evidence>
<dbReference type="AlphaFoldDB" id="A0A378IT84"/>
<dbReference type="PRINTS" id="PR01490">
    <property type="entry name" value="RTXTOXIND"/>
</dbReference>
<reference evidence="13 14" key="1">
    <citation type="submission" date="2018-06" db="EMBL/GenBank/DDBJ databases">
        <authorList>
            <consortium name="Pathogen Informatics"/>
            <person name="Doyle S."/>
        </authorList>
    </citation>
    <scope>NUCLEOTIDE SEQUENCE [LARGE SCALE GENOMIC DNA]</scope>
    <source>
        <strain evidence="13 14">NCTC11978</strain>
    </source>
</reference>
<evidence type="ECO:0000256" key="10">
    <source>
        <dbReference type="SAM" id="Coils"/>
    </source>
</evidence>
<dbReference type="PANTHER" id="PTHR30386:SF26">
    <property type="entry name" value="TRANSPORT PROTEIN COMB"/>
    <property type="match status" value="1"/>
</dbReference>
<dbReference type="PANTHER" id="PTHR30386">
    <property type="entry name" value="MEMBRANE FUSION SUBUNIT OF EMRAB-TOLC MULTIDRUG EFFLUX PUMP"/>
    <property type="match status" value="1"/>
</dbReference>
<sequence length="379" mass="42358">MRREEKSRLFTHIILWSSVLFIICATLWANYAILDEVTVGQGKVIPSSQVQVIQNLEGGIVSKLYVHEGEIVDKDQVLMQIDNTRFMATYDEAQKKIAALEIQILRITAEMNQKPMNIPPEFAENNAELIEAEKALYQSRQEELKQLNDALLAADKELSLSKPLVAKGAISEVEILRLERSVSEIKGKIHQFKSQALEQLNKAKGELGALNAAHRADKDRLTRTTVRSPVKGVVKRLKVNTIGGVIQPGMDIIEIVPLDDTLLIEAKIKPADIGFIRPGQNAVVKLTAYDFSIYGGLPGKVEQISADTITDEKPTNGKEETYYLIRVRTEKNYLGSEKKPLYIIPGMMATVDILTGKKSVLDYLLKPILKAQQTALRER</sequence>
<evidence type="ECO:0000313" key="13">
    <source>
        <dbReference type="EMBL" id="STX38448.1"/>
    </source>
</evidence>
<dbReference type="NCBIfam" id="TIGR01843">
    <property type="entry name" value="type_I_hlyD"/>
    <property type="match status" value="1"/>
</dbReference>
<feature type="domain" description="AprE-like beta-barrel" evidence="12">
    <location>
        <begin position="262"/>
        <end position="356"/>
    </location>
</feature>
<accession>A0A378IT84</accession>
<dbReference type="InterPro" id="IPR050739">
    <property type="entry name" value="MFP"/>
</dbReference>
<evidence type="ECO:0000256" key="4">
    <source>
        <dbReference type="ARBA" id="ARBA00022475"/>
    </source>
</evidence>
<evidence type="ECO:0000256" key="8">
    <source>
        <dbReference type="ARBA" id="ARBA00023136"/>
    </source>
</evidence>
<comment type="subcellular location">
    <subcellularLocation>
        <location evidence="1 9">Cell inner membrane</location>
        <topology evidence="1 9">Single-pass membrane protein</topology>
    </subcellularLocation>
</comment>
<dbReference type="RefSeq" id="WP_115175175.1">
    <property type="nucleotide sequence ID" value="NZ_UGNY01000001.1"/>
</dbReference>
<evidence type="ECO:0000259" key="12">
    <source>
        <dbReference type="Pfam" id="PF26002"/>
    </source>
</evidence>
<feature type="domain" description="Multidrug resistance protein MdtA-like barrel-sandwich hybrid" evidence="11">
    <location>
        <begin position="58"/>
        <end position="249"/>
    </location>
</feature>
<dbReference type="Pfam" id="PF25917">
    <property type="entry name" value="BSH_RND"/>
    <property type="match status" value="1"/>
</dbReference>
<keyword evidence="10" id="KW-0175">Coiled coil</keyword>
<dbReference type="PROSITE" id="PS00543">
    <property type="entry name" value="HLYD_FAMILY"/>
    <property type="match status" value="1"/>
</dbReference>
<feature type="transmembrane region" description="Helical" evidence="9">
    <location>
        <begin position="12"/>
        <end position="34"/>
    </location>
</feature>
<evidence type="ECO:0000313" key="14">
    <source>
        <dbReference type="Proteomes" id="UP000254033"/>
    </source>
</evidence>
<dbReference type="InterPro" id="IPR058625">
    <property type="entry name" value="MdtA-like_BSH"/>
</dbReference>
<keyword evidence="8 9" id="KW-0472">Membrane</keyword>
<dbReference type="GO" id="GO:0009306">
    <property type="term" value="P:protein secretion"/>
    <property type="evidence" value="ECO:0007669"/>
    <property type="project" value="InterPro"/>
</dbReference>
<dbReference type="Pfam" id="PF26002">
    <property type="entry name" value="Beta-barrel_AprE"/>
    <property type="match status" value="1"/>
</dbReference>
<evidence type="ECO:0000256" key="9">
    <source>
        <dbReference type="RuleBase" id="RU365093"/>
    </source>
</evidence>
<dbReference type="Gene3D" id="2.40.50.100">
    <property type="match status" value="1"/>
</dbReference>
<protein>
    <recommendedName>
        <fullName evidence="9">Membrane fusion protein (MFP) family protein</fullName>
    </recommendedName>
</protein>
<gene>
    <name evidence="13" type="primary">lssD</name>
    <name evidence="13" type="ORF">NCTC11978_01632</name>
</gene>
<keyword evidence="5 9" id="KW-0997">Cell inner membrane</keyword>
<evidence type="ECO:0000256" key="1">
    <source>
        <dbReference type="ARBA" id="ARBA00004377"/>
    </source>
</evidence>
<organism evidence="13 14">
    <name type="scientific">Legionella feeleii</name>
    <dbReference type="NCBI Taxonomy" id="453"/>
    <lineage>
        <taxon>Bacteria</taxon>
        <taxon>Pseudomonadati</taxon>
        <taxon>Pseudomonadota</taxon>
        <taxon>Gammaproteobacteria</taxon>
        <taxon>Legionellales</taxon>
        <taxon>Legionellaceae</taxon>
        <taxon>Legionella</taxon>
    </lineage>
</organism>
<dbReference type="GO" id="GO:0005886">
    <property type="term" value="C:plasma membrane"/>
    <property type="evidence" value="ECO:0007669"/>
    <property type="project" value="UniProtKB-SubCell"/>
</dbReference>
<keyword evidence="6 9" id="KW-0812">Transmembrane</keyword>
<keyword evidence="7 9" id="KW-1133">Transmembrane helix</keyword>
<feature type="coiled-coil region" evidence="10">
    <location>
        <begin position="83"/>
        <end position="157"/>
    </location>
</feature>
<proteinExistence type="inferred from homology"/>
<name>A0A378IT84_9GAMM</name>
<dbReference type="InterPro" id="IPR006144">
    <property type="entry name" value="Secretion_HlyD_CS"/>
</dbReference>
<dbReference type="SUPFAM" id="SSF111369">
    <property type="entry name" value="HlyD-like secretion proteins"/>
    <property type="match status" value="1"/>
</dbReference>
<evidence type="ECO:0000256" key="3">
    <source>
        <dbReference type="ARBA" id="ARBA00022448"/>
    </source>
</evidence>
<evidence type="ECO:0000259" key="11">
    <source>
        <dbReference type="Pfam" id="PF25917"/>
    </source>
</evidence>
<keyword evidence="3 9" id="KW-0813">Transport</keyword>
<dbReference type="Gene3D" id="2.40.30.170">
    <property type="match status" value="1"/>
</dbReference>
<comment type="similarity">
    <text evidence="2 9">Belongs to the membrane fusion protein (MFP) (TC 8.A.1) family.</text>
</comment>